<dbReference type="EMBL" id="JBHUIT010000002">
    <property type="protein sequence ID" value="MFD2255694.1"/>
    <property type="molecule type" value="Genomic_DNA"/>
</dbReference>
<protein>
    <submittedName>
        <fullName evidence="6">DoxX family membrane protein</fullName>
    </submittedName>
</protein>
<evidence type="ECO:0000256" key="3">
    <source>
        <dbReference type="ARBA" id="ARBA00022989"/>
    </source>
</evidence>
<dbReference type="Proteomes" id="UP001597375">
    <property type="component" value="Unassembled WGS sequence"/>
</dbReference>
<evidence type="ECO:0000256" key="2">
    <source>
        <dbReference type="ARBA" id="ARBA00022692"/>
    </source>
</evidence>
<accession>A0ABW5D4P9</accession>
<evidence type="ECO:0000256" key="4">
    <source>
        <dbReference type="ARBA" id="ARBA00023136"/>
    </source>
</evidence>
<proteinExistence type="predicted"/>
<reference evidence="7" key="1">
    <citation type="journal article" date="2019" name="Int. J. Syst. Evol. Microbiol.">
        <title>The Global Catalogue of Microorganisms (GCM) 10K type strain sequencing project: providing services to taxonomists for standard genome sequencing and annotation.</title>
        <authorList>
            <consortium name="The Broad Institute Genomics Platform"/>
            <consortium name="The Broad Institute Genome Sequencing Center for Infectious Disease"/>
            <person name="Wu L."/>
            <person name="Ma J."/>
        </authorList>
    </citation>
    <scope>NUCLEOTIDE SEQUENCE [LARGE SCALE GENOMIC DNA]</scope>
    <source>
        <strain evidence="7">CGMCC 4.7106</strain>
    </source>
</reference>
<dbReference type="PANTHER" id="PTHR36974:SF1">
    <property type="entry name" value="DOXX FAMILY MEMBRANE PROTEIN"/>
    <property type="match status" value="1"/>
</dbReference>
<comment type="subcellular location">
    <subcellularLocation>
        <location evidence="1">Membrane</location>
        <topology evidence="1">Multi-pass membrane protein</topology>
    </subcellularLocation>
</comment>
<comment type="caution">
    <text evidence="6">The sequence shown here is derived from an EMBL/GenBank/DDBJ whole genome shotgun (WGS) entry which is preliminary data.</text>
</comment>
<dbReference type="PANTHER" id="PTHR36974">
    <property type="entry name" value="MEMBRANE PROTEIN-RELATED"/>
    <property type="match status" value="1"/>
</dbReference>
<dbReference type="Pfam" id="PF07681">
    <property type="entry name" value="DoxX"/>
    <property type="match status" value="1"/>
</dbReference>
<organism evidence="6 7">
    <name type="scientific">Luteolibacter algae</name>
    <dbReference type="NCBI Taxonomy" id="454151"/>
    <lineage>
        <taxon>Bacteria</taxon>
        <taxon>Pseudomonadati</taxon>
        <taxon>Verrucomicrobiota</taxon>
        <taxon>Verrucomicrobiia</taxon>
        <taxon>Verrucomicrobiales</taxon>
        <taxon>Verrucomicrobiaceae</taxon>
        <taxon>Luteolibacter</taxon>
    </lineage>
</organism>
<keyword evidence="4 5" id="KW-0472">Membrane</keyword>
<evidence type="ECO:0000313" key="7">
    <source>
        <dbReference type="Proteomes" id="UP001597375"/>
    </source>
</evidence>
<keyword evidence="3 5" id="KW-1133">Transmembrane helix</keyword>
<name>A0ABW5D4P9_9BACT</name>
<sequence>MSPSHSSQRSGRLRSYSRSALALFFVLAGANHFRSPEVYISMIPQWLPAPVLLNQISGAAEIAGGCGLLFPQVRKHAATGLILLLIAVFPANLHVAIHGWDGMEIPRWILILRLPFQLLFMAWVAYAADWKPSFSLKRNFGF</sequence>
<dbReference type="RefSeq" id="WP_386818350.1">
    <property type="nucleotide sequence ID" value="NZ_JBHUIT010000002.1"/>
</dbReference>
<evidence type="ECO:0000256" key="1">
    <source>
        <dbReference type="ARBA" id="ARBA00004141"/>
    </source>
</evidence>
<evidence type="ECO:0000256" key="5">
    <source>
        <dbReference type="SAM" id="Phobius"/>
    </source>
</evidence>
<feature type="transmembrane region" description="Helical" evidence="5">
    <location>
        <begin position="109"/>
        <end position="128"/>
    </location>
</feature>
<dbReference type="InterPro" id="IPR032808">
    <property type="entry name" value="DoxX"/>
</dbReference>
<keyword evidence="2 5" id="KW-0812">Transmembrane</keyword>
<keyword evidence="7" id="KW-1185">Reference proteome</keyword>
<gene>
    <name evidence="6" type="ORF">ACFSSA_03315</name>
</gene>
<evidence type="ECO:0000313" key="6">
    <source>
        <dbReference type="EMBL" id="MFD2255694.1"/>
    </source>
</evidence>
<feature type="transmembrane region" description="Helical" evidence="5">
    <location>
        <begin position="77"/>
        <end position="97"/>
    </location>
</feature>